<dbReference type="InterPro" id="IPR011990">
    <property type="entry name" value="TPR-like_helical_dom_sf"/>
</dbReference>
<dbReference type="Gene3D" id="1.25.40.10">
    <property type="entry name" value="Tetratricopeptide repeat domain"/>
    <property type="match status" value="1"/>
</dbReference>
<evidence type="ECO:0000313" key="2">
    <source>
        <dbReference type="Proteomes" id="UP000013996"/>
    </source>
</evidence>
<dbReference type="RefSeq" id="WP_015678430.1">
    <property type="nucleotide sequence ID" value="NZ_AOGX02000028.1"/>
</dbReference>
<proteinExistence type="predicted"/>
<gene>
    <name evidence="1" type="ORF">LEP1GSC202_0389</name>
</gene>
<dbReference type="Proteomes" id="UP000013996">
    <property type="component" value="Unassembled WGS sequence"/>
</dbReference>
<dbReference type="OrthoDB" id="326785at2"/>
<dbReference type="SUPFAM" id="SSF48452">
    <property type="entry name" value="TPR-like"/>
    <property type="match status" value="1"/>
</dbReference>
<organism evidence="1 2">
    <name type="scientific">Leptospira yanagawae serovar Saopaulo str. Sao Paulo = ATCC 700523</name>
    <dbReference type="NCBI Taxonomy" id="1249483"/>
    <lineage>
        <taxon>Bacteria</taxon>
        <taxon>Pseudomonadati</taxon>
        <taxon>Spirochaetota</taxon>
        <taxon>Spirochaetia</taxon>
        <taxon>Leptospirales</taxon>
        <taxon>Leptospiraceae</taxon>
        <taxon>Leptospira</taxon>
    </lineage>
</organism>
<dbReference type="AlphaFoldDB" id="A0A5E8HBF8"/>
<accession>A0A5E8HBF8</accession>
<evidence type="ECO:0000313" key="1">
    <source>
        <dbReference type="EMBL" id="EOQ87910.1"/>
    </source>
</evidence>
<dbReference type="EMBL" id="AOGX02000028">
    <property type="protein sequence ID" value="EOQ87910.1"/>
    <property type="molecule type" value="Genomic_DNA"/>
</dbReference>
<protein>
    <submittedName>
        <fullName evidence="1">Uncharacterized protein</fullName>
    </submittedName>
</protein>
<comment type="caution">
    <text evidence="1">The sequence shown here is derived from an EMBL/GenBank/DDBJ whole genome shotgun (WGS) entry which is preliminary data.</text>
</comment>
<reference evidence="1 2" key="1">
    <citation type="submission" date="2013-04" db="EMBL/GenBank/DDBJ databases">
        <authorList>
            <person name="Harkins D.M."/>
            <person name="Durkin A.S."/>
            <person name="Brinkac L.M."/>
            <person name="Haft D.H."/>
            <person name="Selengut J.D."/>
            <person name="Sanka R."/>
            <person name="DePew J."/>
            <person name="Purushe J."/>
            <person name="Hartskeerl R.A."/>
            <person name="Ahmed A."/>
            <person name="van der Linden H."/>
            <person name="Goris M.G.A."/>
            <person name="Vinetz J.M."/>
            <person name="Sutton G.G."/>
            <person name="Nierman W.C."/>
            <person name="Fouts D.E."/>
        </authorList>
    </citation>
    <scope>NUCLEOTIDE SEQUENCE [LARGE SCALE GENOMIC DNA]</scope>
    <source>
        <strain evidence="1 2">Sao Paulo</strain>
    </source>
</reference>
<name>A0A5E8HBF8_9LEPT</name>
<sequence>MNRKHLIIISLLLNTALYSDEQEPSIVCAKLVRPEFPAKTVKLLHIDSNVKPGDTVQIGDPAGILLPYPDKISKKFDSNYRKSEIFYYERKYNEALNILIPALKEEKNNPFLLNAYARTLYTLGRRKESFDTYKLLISIIDKDETVLPDGSYENVVIDTYFLEAYWKISTIYLDYQDFKKSIYYNRKMLDVITLGNTYYDPNTMDYNIGAVTFLAEAYYFLNMKNENHFYACETFKLDRNNKYILKFIL</sequence>